<evidence type="ECO:0000256" key="4">
    <source>
        <dbReference type="ARBA" id="ARBA00022729"/>
    </source>
</evidence>
<evidence type="ECO:0000256" key="2">
    <source>
        <dbReference type="ARBA" id="ARBA00008814"/>
    </source>
</evidence>
<accession>A0A9X2D814</accession>
<evidence type="ECO:0000256" key="1">
    <source>
        <dbReference type="ARBA" id="ARBA00004196"/>
    </source>
</evidence>
<dbReference type="Proteomes" id="UP001139485">
    <property type="component" value="Unassembled WGS sequence"/>
</dbReference>
<dbReference type="PROSITE" id="PS51257">
    <property type="entry name" value="PROKAR_LIPOPROTEIN"/>
    <property type="match status" value="1"/>
</dbReference>
<dbReference type="EMBL" id="JAMOIL010000011">
    <property type="protein sequence ID" value="MCM0620734.1"/>
    <property type="molecule type" value="Genomic_DNA"/>
</dbReference>
<dbReference type="PROSITE" id="PS50983">
    <property type="entry name" value="FE_B12_PBP"/>
    <property type="match status" value="1"/>
</dbReference>
<dbReference type="SUPFAM" id="SSF53807">
    <property type="entry name" value="Helical backbone' metal receptor"/>
    <property type="match status" value="1"/>
</dbReference>
<evidence type="ECO:0000313" key="7">
    <source>
        <dbReference type="EMBL" id="MCM0620734.1"/>
    </source>
</evidence>
<gene>
    <name evidence="7" type="ORF">M8330_10570</name>
</gene>
<organism evidence="7 8">
    <name type="scientific">Nocardioides bruguierae</name>
    <dbReference type="NCBI Taxonomy" id="2945102"/>
    <lineage>
        <taxon>Bacteria</taxon>
        <taxon>Bacillati</taxon>
        <taxon>Actinomycetota</taxon>
        <taxon>Actinomycetes</taxon>
        <taxon>Propionibacteriales</taxon>
        <taxon>Nocardioidaceae</taxon>
        <taxon>Nocardioides</taxon>
    </lineage>
</organism>
<protein>
    <submittedName>
        <fullName evidence="7">Siderophore ABC transporter substrate-binding protein</fullName>
    </submittedName>
</protein>
<evidence type="ECO:0000313" key="8">
    <source>
        <dbReference type="Proteomes" id="UP001139485"/>
    </source>
</evidence>
<feature type="signal peptide" evidence="5">
    <location>
        <begin position="1"/>
        <end position="25"/>
    </location>
</feature>
<evidence type="ECO:0000256" key="3">
    <source>
        <dbReference type="ARBA" id="ARBA00022448"/>
    </source>
</evidence>
<comment type="subcellular location">
    <subcellularLocation>
        <location evidence="1">Cell envelope</location>
    </subcellularLocation>
</comment>
<evidence type="ECO:0000256" key="5">
    <source>
        <dbReference type="SAM" id="SignalP"/>
    </source>
</evidence>
<proteinExistence type="inferred from homology"/>
<comment type="caution">
    <text evidence="7">The sequence shown here is derived from an EMBL/GenBank/DDBJ whole genome shotgun (WGS) entry which is preliminary data.</text>
</comment>
<dbReference type="Gene3D" id="3.40.50.1980">
    <property type="entry name" value="Nitrogenase molybdenum iron protein domain"/>
    <property type="match status" value="2"/>
</dbReference>
<dbReference type="PANTHER" id="PTHR30532:SF28">
    <property type="entry name" value="PETROBACTIN-BINDING PROTEIN YCLQ"/>
    <property type="match status" value="1"/>
</dbReference>
<keyword evidence="4 5" id="KW-0732">Signal</keyword>
<feature type="domain" description="Fe/B12 periplasmic-binding" evidence="6">
    <location>
        <begin position="57"/>
        <end position="315"/>
    </location>
</feature>
<dbReference type="GO" id="GO:0030288">
    <property type="term" value="C:outer membrane-bounded periplasmic space"/>
    <property type="evidence" value="ECO:0007669"/>
    <property type="project" value="TreeGrafter"/>
</dbReference>
<keyword evidence="8" id="KW-1185">Reference proteome</keyword>
<evidence type="ECO:0000259" key="6">
    <source>
        <dbReference type="PROSITE" id="PS50983"/>
    </source>
</evidence>
<dbReference type="InterPro" id="IPR002491">
    <property type="entry name" value="ABC_transptr_periplasmic_BD"/>
</dbReference>
<dbReference type="RefSeq" id="WP_250827286.1">
    <property type="nucleotide sequence ID" value="NZ_JAMOIL010000011.1"/>
</dbReference>
<dbReference type="InterPro" id="IPR051313">
    <property type="entry name" value="Bact_iron-sidero_bind"/>
</dbReference>
<name>A0A9X2D814_9ACTN</name>
<feature type="chain" id="PRO_5040984243" evidence="5">
    <location>
        <begin position="26"/>
        <end position="315"/>
    </location>
</feature>
<dbReference type="GO" id="GO:1901678">
    <property type="term" value="P:iron coordination entity transport"/>
    <property type="evidence" value="ECO:0007669"/>
    <property type="project" value="UniProtKB-ARBA"/>
</dbReference>
<comment type="similarity">
    <text evidence="2">Belongs to the bacterial solute-binding protein 8 family.</text>
</comment>
<sequence length="315" mass="32484">MSPRSTPIKRLAAVAAALPLVAVLAACGSDSEAEEAASTVTVTTAQGEVEVPAQPQTIVSYDLGTIDIIDALGGDVAGVPDATFPDYLTSVQDEAEVVGSFFEPDFEAVAELDPDLIIVSGRSLDSMDDLAEIATTIDLSVDETDYWASVQSNVEALGTILGAQDEATSLVSDVQTQIDEATEVTADAGTGLIVLTTGGEVSAYGAGSRFGIIHDLLGVEPAVDIDAETHGEPVSFEYVGEANPDWLFVIDRDAAIGETGGESAEAILDNAVVGSTTAWSEGQVIYLDGVVWYLAGGGITAMSEMVSNVTEGIES</sequence>
<keyword evidence="3" id="KW-0813">Transport</keyword>
<dbReference type="PANTHER" id="PTHR30532">
    <property type="entry name" value="IRON III DICITRATE-BINDING PERIPLASMIC PROTEIN"/>
    <property type="match status" value="1"/>
</dbReference>
<dbReference type="AlphaFoldDB" id="A0A9X2D814"/>
<dbReference type="CDD" id="cd01140">
    <property type="entry name" value="FatB"/>
    <property type="match status" value="1"/>
</dbReference>
<reference evidence="7" key="1">
    <citation type="submission" date="2022-05" db="EMBL/GenBank/DDBJ databases">
        <authorList>
            <person name="Tuo L."/>
        </authorList>
    </citation>
    <scope>NUCLEOTIDE SEQUENCE</scope>
    <source>
        <strain evidence="7">BSK12Z-4</strain>
    </source>
</reference>
<dbReference type="InterPro" id="IPR033870">
    <property type="entry name" value="FatB"/>
</dbReference>
<dbReference type="Pfam" id="PF01497">
    <property type="entry name" value="Peripla_BP_2"/>
    <property type="match status" value="1"/>
</dbReference>